<evidence type="ECO:0000256" key="1">
    <source>
        <dbReference type="ARBA" id="ARBA00006484"/>
    </source>
</evidence>
<organism evidence="3">
    <name type="scientific">freshwater metagenome</name>
    <dbReference type="NCBI Taxonomy" id="449393"/>
    <lineage>
        <taxon>unclassified sequences</taxon>
        <taxon>metagenomes</taxon>
        <taxon>ecological metagenomes</taxon>
    </lineage>
</organism>
<evidence type="ECO:0000313" key="3">
    <source>
        <dbReference type="EMBL" id="CAB4878044.1"/>
    </source>
</evidence>
<dbReference type="Gene3D" id="3.40.50.720">
    <property type="entry name" value="NAD(P)-binding Rossmann-like Domain"/>
    <property type="match status" value="1"/>
</dbReference>
<dbReference type="FunFam" id="3.40.50.720:FF:000240">
    <property type="entry name" value="SDR family oxidoreductase"/>
    <property type="match status" value="1"/>
</dbReference>
<sequence length="271" mass="29472">MSQDPVLAGKNVLERFSLKGKVALVTGAGQGIGRAFAHALADAGADVAVVDLNLENAVLVSEEIIKRNPNTKSIALKVDVTDEVEVNKMVEDVVSKLGDLTIACNNAGIAQWIDSEDMPYSDFQKMMRVNLDSVFLCAQAEARYMFKKGYGKIINTSSLSAHITNFPQNQSHYNISKAGVLSLTRNLGAEWANRGVRVNCISPGYTKTSMVEDLLETEVGKKMWAVWKTRIPQEKMAEVTDLQGAIVFLASSVSDYMTGGDLIVDGGYTAW</sequence>
<gene>
    <name evidence="3" type="ORF">UFOPK3461_00722</name>
</gene>
<dbReference type="GO" id="GO:0005975">
    <property type="term" value="P:carbohydrate metabolic process"/>
    <property type="evidence" value="ECO:0007669"/>
    <property type="project" value="UniProtKB-ARBA"/>
</dbReference>
<keyword evidence="2" id="KW-0560">Oxidoreductase</keyword>
<comment type="similarity">
    <text evidence="1">Belongs to the short-chain dehydrogenases/reductases (SDR) family.</text>
</comment>
<evidence type="ECO:0000256" key="2">
    <source>
        <dbReference type="ARBA" id="ARBA00023002"/>
    </source>
</evidence>
<dbReference type="InterPro" id="IPR036291">
    <property type="entry name" value="NAD(P)-bd_dom_sf"/>
</dbReference>
<dbReference type="AlphaFoldDB" id="A0A6J7EAY4"/>
<dbReference type="PRINTS" id="PR00080">
    <property type="entry name" value="SDRFAMILY"/>
</dbReference>
<dbReference type="SUPFAM" id="SSF51735">
    <property type="entry name" value="NAD(P)-binding Rossmann-fold domains"/>
    <property type="match status" value="1"/>
</dbReference>
<dbReference type="PROSITE" id="PS00061">
    <property type="entry name" value="ADH_SHORT"/>
    <property type="match status" value="1"/>
</dbReference>
<dbReference type="PANTHER" id="PTHR42760">
    <property type="entry name" value="SHORT-CHAIN DEHYDROGENASES/REDUCTASES FAMILY MEMBER"/>
    <property type="match status" value="1"/>
</dbReference>
<reference evidence="3" key="1">
    <citation type="submission" date="2020-05" db="EMBL/GenBank/DDBJ databases">
        <authorList>
            <person name="Chiriac C."/>
            <person name="Salcher M."/>
            <person name="Ghai R."/>
            <person name="Kavagutti S V."/>
        </authorList>
    </citation>
    <scope>NUCLEOTIDE SEQUENCE</scope>
</reference>
<dbReference type="PRINTS" id="PR00081">
    <property type="entry name" value="GDHRDH"/>
</dbReference>
<protein>
    <submittedName>
        <fullName evidence="3">Unannotated protein</fullName>
    </submittedName>
</protein>
<dbReference type="Pfam" id="PF13561">
    <property type="entry name" value="adh_short_C2"/>
    <property type="match status" value="1"/>
</dbReference>
<dbReference type="PANTHER" id="PTHR42760:SF115">
    <property type="entry name" value="3-OXOACYL-[ACYL-CARRIER-PROTEIN] REDUCTASE FABG"/>
    <property type="match status" value="1"/>
</dbReference>
<name>A0A6J7EAY4_9ZZZZ</name>
<proteinExistence type="inferred from homology"/>
<dbReference type="GO" id="GO:0016616">
    <property type="term" value="F:oxidoreductase activity, acting on the CH-OH group of donors, NAD or NADP as acceptor"/>
    <property type="evidence" value="ECO:0007669"/>
    <property type="project" value="UniProtKB-ARBA"/>
</dbReference>
<dbReference type="InterPro" id="IPR020904">
    <property type="entry name" value="Sc_DH/Rdtase_CS"/>
</dbReference>
<accession>A0A6J7EAY4</accession>
<dbReference type="InterPro" id="IPR002347">
    <property type="entry name" value="SDR_fam"/>
</dbReference>
<dbReference type="EMBL" id="CAFBLW010000055">
    <property type="protein sequence ID" value="CAB4878044.1"/>
    <property type="molecule type" value="Genomic_DNA"/>
</dbReference>